<dbReference type="EMBL" id="JAUFPX010000020">
    <property type="protein sequence ID" value="MDN3593053.1"/>
    <property type="molecule type" value="Genomic_DNA"/>
</dbReference>
<evidence type="ECO:0000313" key="2">
    <source>
        <dbReference type="EMBL" id="MDN3593053.1"/>
    </source>
</evidence>
<comment type="caution">
    <text evidence="2">The sequence shown here is derived from an EMBL/GenBank/DDBJ whole genome shotgun (WGS) entry which is preliminary data.</text>
</comment>
<proteinExistence type="predicted"/>
<gene>
    <name evidence="2" type="ORF">QWZ12_20855</name>
</gene>
<name>A0ABT8BMJ3_9HYPH</name>
<evidence type="ECO:0008006" key="4">
    <source>
        <dbReference type="Google" id="ProtNLM"/>
    </source>
</evidence>
<dbReference type="Proteomes" id="UP001224644">
    <property type="component" value="Unassembled WGS sequence"/>
</dbReference>
<organism evidence="2 3">
    <name type="scientific">Methylobacterium adhaesivum</name>
    <dbReference type="NCBI Taxonomy" id="333297"/>
    <lineage>
        <taxon>Bacteria</taxon>
        <taxon>Pseudomonadati</taxon>
        <taxon>Pseudomonadota</taxon>
        <taxon>Alphaproteobacteria</taxon>
        <taxon>Hyphomicrobiales</taxon>
        <taxon>Methylobacteriaceae</taxon>
        <taxon>Methylobacterium</taxon>
    </lineage>
</organism>
<feature type="compositionally biased region" description="Acidic residues" evidence="1">
    <location>
        <begin position="121"/>
        <end position="138"/>
    </location>
</feature>
<feature type="region of interest" description="Disordered" evidence="1">
    <location>
        <begin position="107"/>
        <end position="138"/>
    </location>
</feature>
<dbReference type="RefSeq" id="WP_238225325.1">
    <property type="nucleotide sequence ID" value="NZ_BPQD01000011.1"/>
</dbReference>
<reference evidence="3" key="1">
    <citation type="journal article" date="2019" name="Int. J. Syst. Evol. Microbiol.">
        <title>The Global Catalogue of Microorganisms (GCM) 10K type strain sequencing project: providing services to taxonomists for standard genome sequencing and annotation.</title>
        <authorList>
            <consortium name="The Broad Institute Genomics Platform"/>
            <consortium name="The Broad Institute Genome Sequencing Center for Infectious Disease"/>
            <person name="Wu L."/>
            <person name="Ma J."/>
        </authorList>
    </citation>
    <scope>NUCLEOTIDE SEQUENCE [LARGE SCALE GENOMIC DNA]</scope>
    <source>
        <strain evidence="3">CECT 7069</strain>
    </source>
</reference>
<evidence type="ECO:0000313" key="3">
    <source>
        <dbReference type="Proteomes" id="UP001224644"/>
    </source>
</evidence>
<protein>
    <recommendedName>
        <fullName evidence="4">Terminase small subunit</fullName>
    </recommendedName>
</protein>
<accession>A0ABT8BMJ3</accession>
<sequence>MSWGGGMDDREKLSRLDDLLLAEILSTPDDVILAGIAPGKIDALRQEITTASIKAGKSRMADAKASLVIDRARPVVVSLDQARGAAALKAARAQDRTLDQKLTMAARSGGADYEADRPGIEEDLAELEAWDDEDRGER</sequence>
<keyword evidence="3" id="KW-1185">Reference proteome</keyword>
<evidence type="ECO:0000256" key="1">
    <source>
        <dbReference type="SAM" id="MobiDB-lite"/>
    </source>
</evidence>